<name>A0A1E7JNH3_9ACTN</name>
<dbReference type="OrthoDB" id="9781469at2"/>
<feature type="transmembrane region" description="Helical" evidence="8">
    <location>
        <begin position="87"/>
        <end position="106"/>
    </location>
</feature>
<feature type="transmembrane region" description="Helical" evidence="8">
    <location>
        <begin position="208"/>
        <end position="226"/>
    </location>
</feature>
<dbReference type="GO" id="GO:0046677">
    <property type="term" value="P:response to antibiotic"/>
    <property type="evidence" value="ECO:0007669"/>
    <property type="project" value="UniProtKB-KW"/>
</dbReference>
<dbReference type="STRING" id="933944.AN215_09110"/>
<dbReference type="Gene3D" id="1.20.1720.10">
    <property type="entry name" value="Multidrug resistance protein D"/>
    <property type="match status" value="1"/>
</dbReference>
<dbReference type="Proteomes" id="UP000176087">
    <property type="component" value="Unassembled WGS sequence"/>
</dbReference>
<keyword evidence="7" id="KW-0046">Antibiotic resistance</keyword>
<dbReference type="PANTHER" id="PTHR42718:SF47">
    <property type="entry name" value="METHYL VIOLOGEN RESISTANCE PROTEIN SMVA"/>
    <property type="match status" value="1"/>
</dbReference>
<feature type="transmembrane region" description="Helical" evidence="8">
    <location>
        <begin position="342"/>
        <end position="362"/>
    </location>
</feature>
<evidence type="ECO:0000313" key="11">
    <source>
        <dbReference type="Proteomes" id="UP000176087"/>
    </source>
</evidence>
<dbReference type="Gene3D" id="1.20.1250.20">
    <property type="entry name" value="MFS general substrate transporter like domains"/>
    <property type="match status" value="1"/>
</dbReference>
<dbReference type="PRINTS" id="PR01036">
    <property type="entry name" value="TCRTETB"/>
</dbReference>
<feature type="transmembrane region" description="Helical" evidence="8">
    <location>
        <begin position="368"/>
        <end position="391"/>
    </location>
</feature>
<feature type="transmembrane region" description="Helical" evidence="8">
    <location>
        <begin position="310"/>
        <end position="330"/>
    </location>
</feature>
<dbReference type="SUPFAM" id="SSF103473">
    <property type="entry name" value="MFS general substrate transporter"/>
    <property type="match status" value="1"/>
</dbReference>
<evidence type="ECO:0000256" key="6">
    <source>
        <dbReference type="ARBA" id="ARBA00023136"/>
    </source>
</evidence>
<evidence type="ECO:0000256" key="2">
    <source>
        <dbReference type="ARBA" id="ARBA00022448"/>
    </source>
</evidence>
<dbReference type="EMBL" id="LJGT01000038">
    <property type="protein sequence ID" value="OEU89829.1"/>
    <property type="molecule type" value="Genomic_DNA"/>
</dbReference>
<feature type="transmembrane region" description="Helical" evidence="8">
    <location>
        <begin position="412"/>
        <end position="429"/>
    </location>
</feature>
<dbReference type="PANTHER" id="PTHR42718">
    <property type="entry name" value="MAJOR FACILITATOR SUPERFAMILY MULTIDRUG TRANSPORTER MFSC"/>
    <property type="match status" value="1"/>
</dbReference>
<dbReference type="InterPro" id="IPR005829">
    <property type="entry name" value="Sugar_transporter_CS"/>
</dbReference>
<feature type="transmembrane region" description="Helical" evidence="8">
    <location>
        <begin position="150"/>
        <end position="169"/>
    </location>
</feature>
<dbReference type="RefSeq" id="WP_070013096.1">
    <property type="nucleotide sequence ID" value="NZ_LJGS01000044.1"/>
</dbReference>
<dbReference type="CDD" id="cd17321">
    <property type="entry name" value="MFS_MMR_MDR_like"/>
    <property type="match status" value="1"/>
</dbReference>
<dbReference type="InterPro" id="IPR036259">
    <property type="entry name" value="MFS_trans_sf"/>
</dbReference>
<dbReference type="AlphaFoldDB" id="A0A1E7JNH3"/>
<accession>A0A1E7JNH3</accession>
<keyword evidence="3" id="KW-1003">Cell membrane</keyword>
<evidence type="ECO:0000256" key="1">
    <source>
        <dbReference type="ARBA" id="ARBA00004651"/>
    </source>
</evidence>
<feature type="transmembrane region" description="Helical" evidence="8">
    <location>
        <begin position="60"/>
        <end position="80"/>
    </location>
</feature>
<proteinExistence type="predicted"/>
<feature type="transmembrane region" description="Helical" evidence="8">
    <location>
        <begin position="20"/>
        <end position="40"/>
    </location>
</feature>
<evidence type="ECO:0000256" key="8">
    <source>
        <dbReference type="SAM" id="Phobius"/>
    </source>
</evidence>
<dbReference type="GO" id="GO:0022857">
    <property type="term" value="F:transmembrane transporter activity"/>
    <property type="evidence" value="ECO:0007669"/>
    <property type="project" value="InterPro"/>
</dbReference>
<comment type="caution">
    <text evidence="10">The sequence shown here is derived from an EMBL/GenBank/DDBJ whole genome shotgun (WGS) entry which is preliminary data.</text>
</comment>
<feature type="transmembrane region" description="Helical" evidence="8">
    <location>
        <begin position="276"/>
        <end position="298"/>
    </location>
</feature>
<evidence type="ECO:0000259" key="9">
    <source>
        <dbReference type="PROSITE" id="PS50850"/>
    </source>
</evidence>
<keyword evidence="2" id="KW-0813">Transport</keyword>
<gene>
    <name evidence="10" type="ORF">AN215_09110</name>
</gene>
<dbReference type="InterPro" id="IPR011701">
    <property type="entry name" value="MFS"/>
</dbReference>
<organism evidence="10 11">
    <name type="scientific">Streptomyces abyssalis</name>
    <dbReference type="NCBI Taxonomy" id="933944"/>
    <lineage>
        <taxon>Bacteria</taxon>
        <taxon>Bacillati</taxon>
        <taxon>Actinomycetota</taxon>
        <taxon>Actinomycetes</taxon>
        <taxon>Kitasatosporales</taxon>
        <taxon>Streptomycetaceae</taxon>
        <taxon>Streptomyces</taxon>
    </lineage>
</organism>
<feature type="domain" description="Major facilitator superfamily (MFS) profile" evidence="9">
    <location>
        <begin position="22"/>
        <end position="512"/>
    </location>
</feature>
<dbReference type="Pfam" id="PF07690">
    <property type="entry name" value="MFS_1"/>
    <property type="match status" value="1"/>
</dbReference>
<evidence type="ECO:0000256" key="5">
    <source>
        <dbReference type="ARBA" id="ARBA00022989"/>
    </source>
</evidence>
<evidence type="ECO:0000256" key="7">
    <source>
        <dbReference type="ARBA" id="ARBA00023251"/>
    </source>
</evidence>
<dbReference type="GO" id="GO:0005886">
    <property type="term" value="C:plasma membrane"/>
    <property type="evidence" value="ECO:0007669"/>
    <property type="project" value="UniProtKB-SubCell"/>
</dbReference>
<dbReference type="PROSITE" id="PS00216">
    <property type="entry name" value="SUGAR_TRANSPORT_1"/>
    <property type="match status" value="1"/>
</dbReference>
<dbReference type="PROSITE" id="PS50850">
    <property type="entry name" value="MFS"/>
    <property type="match status" value="1"/>
</dbReference>
<feature type="transmembrane region" description="Helical" evidence="8">
    <location>
        <begin position="238"/>
        <end position="255"/>
    </location>
</feature>
<reference evidence="10 11" key="1">
    <citation type="journal article" date="2016" name="Front. Microbiol.">
        <title>Comparative Genomics Analysis of Streptomyces Species Reveals Their Adaptation to the Marine Environment and Their Diversity at the Genomic Level.</title>
        <authorList>
            <person name="Tian X."/>
            <person name="Zhang Z."/>
            <person name="Yang T."/>
            <person name="Chen M."/>
            <person name="Li J."/>
            <person name="Chen F."/>
            <person name="Yang J."/>
            <person name="Li W."/>
            <person name="Zhang B."/>
            <person name="Zhang Z."/>
            <person name="Wu J."/>
            <person name="Zhang C."/>
            <person name="Long L."/>
            <person name="Xiao J."/>
        </authorList>
    </citation>
    <scope>NUCLEOTIDE SEQUENCE [LARGE SCALE GENOMIC DNA]</scope>
    <source>
        <strain evidence="10 11">SCSIO 10390</strain>
    </source>
</reference>
<feature type="transmembrane region" description="Helical" evidence="8">
    <location>
        <begin position="175"/>
        <end position="196"/>
    </location>
</feature>
<evidence type="ECO:0000313" key="10">
    <source>
        <dbReference type="EMBL" id="OEU89829.1"/>
    </source>
</evidence>
<evidence type="ECO:0000256" key="4">
    <source>
        <dbReference type="ARBA" id="ARBA00022692"/>
    </source>
</evidence>
<comment type="subcellular location">
    <subcellularLocation>
        <location evidence="1">Cell membrane</location>
        <topology evidence="1">Multi-pass membrane protein</topology>
    </subcellularLocation>
</comment>
<feature type="transmembrane region" description="Helical" evidence="8">
    <location>
        <begin position="482"/>
        <end position="504"/>
    </location>
</feature>
<protein>
    <submittedName>
        <fullName evidence="10">MFS transporter</fullName>
    </submittedName>
</protein>
<sequence length="515" mass="52909">MTAVRTEEQAPSPLSAGRRWGALVVLSASLLVIVMDMTILNVALPHITAELAPTAAQQLWIVDIYSLILAGLLVPVSALADRYGRKRTLLTGYLFFGGFSLAILAVDSPAGVILIRALLGGAGAMIMPTTLSMIRVLFTDPKERATALGIWAAISAVGMAVGPVVGGLLLEHVSWQSAFLINVPLMAVAVLAGLFLLSEYRTKAKPRWDMAGTLASIAGMVALVWSVKHFAEKGFHDAASWAALAAAVLILGWFVRRCLNRPDPMLDLRLFRRPPFTAGILAALASMFAMGALLLLVAQWLQLVDGRSPIQAGVALLPAAIAMGVVSPIAPALAARIGARNVLGGGLAVAGLGFLVICVAPSPLGYSWIALSLALLGGGGSSLAVASAIVMSGTPQEKAGNAAALEETSYEFGSVLGVAVLGSIASAAYKSHLGGAVLSALGLSHAQADAARESLGGAMEIAALTGSSALADRAADAFTDSLTLTGLVGFFIMTGAAVVAAVLVPRDLDITKQTH</sequence>
<keyword evidence="11" id="KW-1185">Reference proteome</keyword>
<dbReference type="PATRIC" id="fig|933944.5.peg.505"/>
<keyword evidence="4 8" id="KW-0812">Transmembrane</keyword>
<feature type="transmembrane region" description="Helical" evidence="8">
    <location>
        <begin position="112"/>
        <end position="138"/>
    </location>
</feature>
<evidence type="ECO:0000256" key="3">
    <source>
        <dbReference type="ARBA" id="ARBA00022475"/>
    </source>
</evidence>
<dbReference type="InterPro" id="IPR020846">
    <property type="entry name" value="MFS_dom"/>
</dbReference>
<keyword evidence="5 8" id="KW-1133">Transmembrane helix</keyword>
<keyword evidence="6 8" id="KW-0472">Membrane</keyword>